<protein>
    <submittedName>
        <fullName evidence="2">General stress protein</fullName>
    </submittedName>
</protein>
<dbReference type="PANTHER" id="PTHR34818">
    <property type="entry name" value="PROTEIN BLI-3"/>
    <property type="match status" value="1"/>
</dbReference>
<dbReference type="Gene3D" id="2.30.110.10">
    <property type="entry name" value="Electron Transport, Fmn-binding Protein, Chain A"/>
    <property type="match status" value="1"/>
</dbReference>
<name>A0ABQ6IVS5_9MICO</name>
<sequence>MNDNAITDDEGMEKVVSTIKSTRIAMLTHTDRQGRLISHPMATQDVEFDGTVRFITERNSEKVADLTANPQVNIAYSGSGSWVSLSGTARIENDVEKIKELWSTFTDAWMEGGPENPNNVLIVVDGDTAEYWDAPGGSKVTQVAALVKALAGRKRPEGDQGTVSL</sequence>
<dbReference type="InterPro" id="IPR012349">
    <property type="entry name" value="Split_barrel_FMN-bd"/>
</dbReference>
<dbReference type="InterPro" id="IPR038725">
    <property type="entry name" value="YdaG_split_barrel_FMN-bd"/>
</dbReference>
<dbReference type="EMBL" id="BSUO01000001">
    <property type="protein sequence ID" value="GMA41569.1"/>
    <property type="molecule type" value="Genomic_DNA"/>
</dbReference>
<accession>A0ABQ6IVS5</accession>
<dbReference type="RefSeq" id="WP_284305113.1">
    <property type="nucleotide sequence ID" value="NZ_BSUO01000001.1"/>
</dbReference>
<comment type="caution">
    <text evidence="2">The sequence shown here is derived from an EMBL/GenBank/DDBJ whole genome shotgun (WGS) entry which is preliminary data.</text>
</comment>
<dbReference type="PANTHER" id="PTHR34818:SF1">
    <property type="entry name" value="PROTEIN BLI-3"/>
    <property type="match status" value="1"/>
</dbReference>
<dbReference type="Pfam" id="PF16242">
    <property type="entry name" value="Pyrid_ox_like"/>
    <property type="match status" value="1"/>
</dbReference>
<gene>
    <name evidence="2" type="ORF">GCM10025883_36140</name>
</gene>
<keyword evidence="3" id="KW-1185">Reference proteome</keyword>
<reference evidence="3" key="1">
    <citation type="journal article" date="2019" name="Int. J. Syst. Evol. Microbiol.">
        <title>The Global Catalogue of Microorganisms (GCM) 10K type strain sequencing project: providing services to taxonomists for standard genome sequencing and annotation.</title>
        <authorList>
            <consortium name="The Broad Institute Genomics Platform"/>
            <consortium name="The Broad Institute Genome Sequencing Center for Infectious Disease"/>
            <person name="Wu L."/>
            <person name="Ma J."/>
        </authorList>
    </citation>
    <scope>NUCLEOTIDE SEQUENCE [LARGE SCALE GENOMIC DNA]</scope>
    <source>
        <strain evidence="3">NBRC 113072</strain>
    </source>
</reference>
<evidence type="ECO:0000259" key="1">
    <source>
        <dbReference type="Pfam" id="PF16242"/>
    </source>
</evidence>
<evidence type="ECO:0000313" key="3">
    <source>
        <dbReference type="Proteomes" id="UP001157126"/>
    </source>
</evidence>
<dbReference type="Proteomes" id="UP001157126">
    <property type="component" value="Unassembled WGS sequence"/>
</dbReference>
<dbReference type="InterPro" id="IPR052917">
    <property type="entry name" value="Stress-Dev_Protein"/>
</dbReference>
<organism evidence="2 3">
    <name type="scientific">Mobilicoccus caccae</name>
    <dbReference type="NCBI Taxonomy" id="1859295"/>
    <lineage>
        <taxon>Bacteria</taxon>
        <taxon>Bacillati</taxon>
        <taxon>Actinomycetota</taxon>
        <taxon>Actinomycetes</taxon>
        <taxon>Micrococcales</taxon>
        <taxon>Dermatophilaceae</taxon>
        <taxon>Mobilicoccus</taxon>
    </lineage>
</organism>
<feature type="domain" description="General stress protein FMN-binding split barrel" evidence="1">
    <location>
        <begin position="12"/>
        <end position="156"/>
    </location>
</feature>
<proteinExistence type="predicted"/>
<evidence type="ECO:0000313" key="2">
    <source>
        <dbReference type="EMBL" id="GMA41569.1"/>
    </source>
</evidence>
<dbReference type="SUPFAM" id="SSF50475">
    <property type="entry name" value="FMN-binding split barrel"/>
    <property type="match status" value="1"/>
</dbReference>